<accession>A0A0F7ZEW6</accession>
<sequence length="82" mass="9147">MGIANSGISSTHAWLGEKPQQVVATFYAAGGPGGSYDPQEFMRYLDRTYQDSNIQSRAAATLRTMRQREDQPLATFLVLNRH</sequence>
<dbReference type="EMBL" id="KQ031021">
    <property type="protein sequence ID" value="KJZ68106.1"/>
    <property type="molecule type" value="Genomic_DNA"/>
</dbReference>
<reference evidence="1 2" key="1">
    <citation type="journal article" date="2014" name="Genome Biol. Evol.">
        <title>Comparative genomics and transcriptomics analyses reveal divergent lifestyle features of nematode endoparasitic fungus Hirsutella minnesotensis.</title>
        <authorList>
            <person name="Lai Y."/>
            <person name="Liu K."/>
            <person name="Zhang X."/>
            <person name="Zhang X."/>
            <person name="Li K."/>
            <person name="Wang N."/>
            <person name="Shu C."/>
            <person name="Wu Y."/>
            <person name="Wang C."/>
            <person name="Bushley K.E."/>
            <person name="Xiang M."/>
            <person name="Liu X."/>
        </authorList>
    </citation>
    <scope>NUCLEOTIDE SEQUENCE [LARGE SCALE GENOMIC DNA]</scope>
    <source>
        <strain evidence="1 2">3608</strain>
    </source>
</reference>
<dbReference type="Proteomes" id="UP000054481">
    <property type="component" value="Unassembled WGS sequence"/>
</dbReference>
<evidence type="ECO:0000313" key="1">
    <source>
        <dbReference type="EMBL" id="KJZ68106.1"/>
    </source>
</evidence>
<name>A0A0F7ZEW6_9HYPO</name>
<keyword evidence="2" id="KW-1185">Reference proteome</keyword>
<proteinExistence type="predicted"/>
<organism evidence="1 2">
    <name type="scientific">Hirsutella minnesotensis 3608</name>
    <dbReference type="NCBI Taxonomy" id="1043627"/>
    <lineage>
        <taxon>Eukaryota</taxon>
        <taxon>Fungi</taxon>
        <taxon>Dikarya</taxon>
        <taxon>Ascomycota</taxon>
        <taxon>Pezizomycotina</taxon>
        <taxon>Sordariomycetes</taxon>
        <taxon>Hypocreomycetidae</taxon>
        <taxon>Hypocreales</taxon>
        <taxon>Ophiocordycipitaceae</taxon>
        <taxon>Hirsutella</taxon>
    </lineage>
</organism>
<dbReference type="OrthoDB" id="5152741at2759"/>
<dbReference type="AlphaFoldDB" id="A0A0F7ZEW6"/>
<evidence type="ECO:0000313" key="2">
    <source>
        <dbReference type="Proteomes" id="UP000054481"/>
    </source>
</evidence>
<gene>
    <name evidence="1" type="ORF">HIM_12505</name>
</gene>
<protein>
    <submittedName>
        <fullName evidence="1">Uncharacterized protein</fullName>
    </submittedName>
</protein>